<dbReference type="AlphaFoldDB" id="A0A8I6RR50"/>
<evidence type="ECO:0000313" key="4">
    <source>
        <dbReference type="Proteomes" id="UP000494040"/>
    </source>
</evidence>
<feature type="region of interest" description="Disordered" evidence="2">
    <location>
        <begin position="1"/>
        <end position="54"/>
    </location>
</feature>
<protein>
    <recommendedName>
        <fullName evidence="5">Protein FAM122A</fullName>
    </recommendedName>
</protein>
<keyword evidence="4" id="KW-1185">Reference proteome</keyword>
<dbReference type="Proteomes" id="UP000494040">
    <property type="component" value="Unassembled WGS sequence"/>
</dbReference>
<evidence type="ECO:0000313" key="3">
    <source>
        <dbReference type="EnsemblMetazoa" id="XP_014250067.1"/>
    </source>
</evidence>
<organism evidence="3 4">
    <name type="scientific">Cimex lectularius</name>
    <name type="common">Bed bug</name>
    <name type="synonym">Acanthia lectularia</name>
    <dbReference type="NCBI Taxonomy" id="79782"/>
    <lineage>
        <taxon>Eukaryota</taxon>
        <taxon>Metazoa</taxon>
        <taxon>Ecdysozoa</taxon>
        <taxon>Arthropoda</taxon>
        <taxon>Hexapoda</taxon>
        <taxon>Insecta</taxon>
        <taxon>Pterygota</taxon>
        <taxon>Neoptera</taxon>
        <taxon>Paraneoptera</taxon>
        <taxon>Hemiptera</taxon>
        <taxon>Heteroptera</taxon>
        <taxon>Panheteroptera</taxon>
        <taxon>Cimicomorpha</taxon>
        <taxon>Cimicidae</taxon>
        <taxon>Cimex</taxon>
    </lineage>
</organism>
<dbReference type="OMA" id="TCNSSDH"/>
<proteinExistence type="inferred from homology"/>
<dbReference type="KEGG" id="clec:106666997"/>
<feature type="compositionally biased region" description="Low complexity" evidence="2">
    <location>
        <begin position="30"/>
        <end position="40"/>
    </location>
</feature>
<evidence type="ECO:0008006" key="5">
    <source>
        <dbReference type="Google" id="ProtNLM"/>
    </source>
</evidence>
<dbReference type="PANTHER" id="PTHR22227">
    <property type="entry name" value="FAMILY WITH SEQUENCE SIMILARITY 122B ISOFORM X1"/>
    <property type="match status" value="1"/>
</dbReference>
<name>A0A8I6RR50_CIMLE</name>
<evidence type="ECO:0000256" key="2">
    <source>
        <dbReference type="SAM" id="MobiDB-lite"/>
    </source>
</evidence>
<dbReference type="GeneID" id="106666997"/>
<dbReference type="RefSeq" id="XP_014250067.1">
    <property type="nucleotide sequence ID" value="XM_014394581.2"/>
</dbReference>
<comment type="similarity">
    <text evidence="1">Belongs to the FAM122 family.</text>
</comment>
<dbReference type="EnsemblMetazoa" id="XM_014394581.2">
    <property type="protein sequence ID" value="XP_014250067.1"/>
    <property type="gene ID" value="LOC106666997"/>
</dbReference>
<feature type="region of interest" description="Disordered" evidence="2">
    <location>
        <begin position="173"/>
        <end position="196"/>
    </location>
</feature>
<dbReference type="PANTHER" id="PTHR22227:SF6">
    <property type="entry name" value="FAMILY WITH SEQUENCE SIMILARITY 122B ISOFORM X1"/>
    <property type="match status" value="1"/>
</dbReference>
<dbReference type="GO" id="GO:0004865">
    <property type="term" value="F:protein serine/threonine phosphatase inhibitor activity"/>
    <property type="evidence" value="ECO:0007669"/>
    <property type="project" value="InterPro"/>
</dbReference>
<reference evidence="3" key="1">
    <citation type="submission" date="2022-01" db="UniProtKB">
        <authorList>
            <consortium name="EnsemblMetazoa"/>
        </authorList>
    </citation>
    <scope>IDENTIFICATION</scope>
</reference>
<feature type="compositionally biased region" description="Polar residues" evidence="2">
    <location>
        <begin position="173"/>
        <end position="188"/>
    </location>
</feature>
<dbReference type="OrthoDB" id="10036177at2759"/>
<evidence type="ECO:0000256" key="1">
    <source>
        <dbReference type="ARBA" id="ARBA00006725"/>
    </source>
</evidence>
<sequence length="260" mass="28208">MASGASMKMDVDNPLVLKRSSSAPMINELNNSPSSQSPQSHPTNREPIAMSTICPSGVVRTRRFSTSCTPLSGPSSPKMTHRVNQLRREESVDVLGREAAHERELNSAMAMSQSWEDLTLVTEPNKNEEGNNSKTGKVDPLNLSIASAGCTPPLRSTPSPTTPLRHFTTFKTSLTPSPTSKFRRSQSPIGLKPSSLGNSVKRKFELEENEPPAKRFSSLIIQQARFEPVDIPSRGTKCFDKIQTNQETACAQSGGGGTPD</sequence>
<accession>A0A8I6RR50</accession>
<dbReference type="InterPro" id="IPR026716">
    <property type="entry name" value="PBIR1/2/3"/>
</dbReference>